<dbReference type="EMBL" id="BAABJE010000018">
    <property type="protein sequence ID" value="GAA4803988.1"/>
    <property type="molecule type" value="Genomic_DNA"/>
</dbReference>
<keyword evidence="2" id="KW-1185">Reference proteome</keyword>
<name>A0ABP9C7F2_9GAMM</name>
<dbReference type="RefSeq" id="WP_345304499.1">
    <property type="nucleotide sequence ID" value="NZ_BAABJE010000018.1"/>
</dbReference>
<comment type="caution">
    <text evidence="1">The sequence shown here is derived from an EMBL/GenBank/DDBJ whole genome shotgun (WGS) entry which is preliminary data.</text>
</comment>
<proteinExistence type="predicted"/>
<dbReference type="Proteomes" id="UP001499959">
    <property type="component" value="Unassembled WGS sequence"/>
</dbReference>
<reference evidence="2" key="1">
    <citation type="journal article" date="2019" name="Int. J. Syst. Evol. Microbiol.">
        <title>The Global Catalogue of Microorganisms (GCM) 10K type strain sequencing project: providing services to taxonomists for standard genome sequencing and annotation.</title>
        <authorList>
            <consortium name="The Broad Institute Genomics Platform"/>
            <consortium name="The Broad Institute Genome Sequencing Center for Infectious Disease"/>
            <person name="Wu L."/>
            <person name="Ma J."/>
        </authorList>
    </citation>
    <scope>NUCLEOTIDE SEQUENCE [LARGE SCALE GENOMIC DNA]</scope>
    <source>
        <strain evidence="2">JCM 18204</strain>
    </source>
</reference>
<sequence>MTRLSPVTVALRTLNGEQLPPRCRITREQARDYLVTLSGHDFGFDAGMWTAWSHVLPERDGQEHVGILVSRDTNGEILIGLEGGRTCRAIIPRTVFRRIGFVKPGVRLRVLLRPLGCSQIVGLAESSVPEREDGHD</sequence>
<accession>A0ABP9C7F2</accession>
<organism evidence="1 2">
    <name type="scientific">Lysobacter hankyongensis</name>
    <dbReference type="NCBI Taxonomy" id="1176535"/>
    <lineage>
        <taxon>Bacteria</taxon>
        <taxon>Pseudomonadati</taxon>
        <taxon>Pseudomonadota</taxon>
        <taxon>Gammaproteobacteria</taxon>
        <taxon>Lysobacterales</taxon>
        <taxon>Lysobacteraceae</taxon>
        <taxon>Lysobacter</taxon>
    </lineage>
</organism>
<evidence type="ECO:0000313" key="2">
    <source>
        <dbReference type="Proteomes" id="UP001499959"/>
    </source>
</evidence>
<protein>
    <submittedName>
        <fullName evidence="1">Uncharacterized protein</fullName>
    </submittedName>
</protein>
<evidence type="ECO:0000313" key="1">
    <source>
        <dbReference type="EMBL" id="GAA4803988.1"/>
    </source>
</evidence>
<gene>
    <name evidence="1" type="ORF">GCM10023307_33420</name>
</gene>